<evidence type="ECO:0000256" key="3">
    <source>
        <dbReference type="ARBA" id="ARBA00022741"/>
    </source>
</evidence>
<dbReference type="GO" id="GO:0005524">
    <property type="term" value="F:ATP binding"/>
    <property type="evidence" value="ECO:0007669"/>
    <property type="project" value="UniProtKB-KW"/>
</dbReference>
<evidence type="ECO:0000256" key="4">
    <source>
        <dbReference type="ARBA" id="ARBA00022840"/>
    </source>
</evidence>
<dbReference type="HOGENOM" id="CLU_068852_0_0_10"/>
<keyword evidence="2" id="KW-0436">Ligase</keyword>
<dbReference type="Pfam" id="PF09414">
    <property type="entry name" value="RNA_ligase"/>
    <property type="match status" value="1"/>
</dbReference>
<evidence type="ECO:0000256" key="5">
    <source>
        <dbReference type="ARBA" id="ARBA00034038"/>
    </source>
</evidence>
<dbReference type="SUPFAM" id="SSF56091">
    <property type="entry name" value="DNA ligase/mRNA capping enzyme, catalytic domain"/>
    <property type="match status" value="1"/>
</dbReference>
<dbReference type="OrthoDB" id="1060685at2"/>
<keyword evidence="9" id="KW-1185">Reference proteome</keyword>
<evidence type="ECO:0000256" key="2">
    <source>
        <dbReference type="ARBA" id="ARBA00022598"/>
    </source>
</evidence>
<keyword evidence="3" id="KW-0547">Nucleotide-binding</keyword>
<dbReference type="InterPro" id="IPR021122">
    <property type="entry name" value="RNA_ligase_dom_REL/Rnl2"/>
</dbReference>
<comment type="catalytic activity">
    <reaction evidence="5">
        <text>ATP + (ribonucleotide)n-3'-hydroxyl + 5'-phospho-(ribonucleotide)m = (ribonucleotide)n+m + AMP + diphosphate.</text>
        <dbReference type="EC" id="6.5.1.3"/>
    </reaction>
</comment>
<dbReference type="eggNOG" id="ENOG502Z7JQ">
    <property type="taxonomic scope" value="Bacteria"/>
</dbReference>
<dbReference type="STRING" id="391587.KAOT1_13772"/>
<dbReference type="Proteomes" id="UP000002945">
    <property type="component" value="Unassembled WGS sequence"/>
</dbReference>
<evidence type="ECO:0000259" key="7">
    <source>
        <dbReference type="Pfam" id="PF18043"/>
    </source>
</evidence>
<dbReference type="Pfam" id="PF18043">
    <property type="entry name" value="T4_Rnl2_C"/>
    <property type="match status" value="1"/>
</dbReference>
<proteinExistence type="predicted"/>
<dbReference type="RefSeq" id="WP_007095303.1">
    <property type="nucleotide sequence ID" value="NZ_CP142125.1"/>
</dbReference>
<evidence type="ECO:0000256" key="1">
    <source>
        <dbReference type="ARBA" id="ARBA00012724"/>
    </source>
</evidence>
<dbReference type="Gene3D" id="3.30.470.30">
    <property type="entry name" value="DNA ligase/mRNA capping enzyme"/>
    <property type="match status" value="1"/>
</dbReference>
<organism evidence="8 9">
    <name type="scientific">Kordia algicida OT-1</name>
    <dbReference type="NCBI Taxonomy" id="391587"/>
    <lineage>
        <taxon>Bacteria</taxon>
        <taxon>Pseudomonadati</taxon>
        <taxon>Bacteroidota</taxon>
        <taxon>Flavobacteriia</taxon>
        <taxon>Flavobacteriales</taxon>
        <taxon>Flavobacteriaceae</taxon>
        <taxon>Kordia</taxon>
    </lineage>
</organism>
<gene>
    <name evidence="8" type="ORF">KAOT1_13772</name>
</gene>
<dbReference type="InterPro" id="IPR012647">
    <property type="entry name" value="RNA_lig_RNL2"/>
</dbReference>
<protein>
    <recommendedName>
        <fullName evidence="1">RNA ligase (ATP)</fullName>
        <ecNumber evidence="1">6.5.1.3</ecNumber>
    </recommendedName>
</protein>
<dbReference type="EMBL" id="ABIB01000001">
    <property type="protein sequence ID" value="EDP98290.1"/>
    <property type="molecule type" value="Genomic_DNA"/>
</dbReference>
<dbReference type="NCBIfam" id="TIGR02307">
    <property type="entry name" value="RNA_lig_RNL2"/>
    <property type="match status" value="1"/>
</dbReference>
<dbReference type="AlphaFoldDB" id="A9DKB1"/>
<name>A9DKB1_9FLAO</name>
<feature type="domain" description="RNA ligase 2 C-terminal" evidence="7">
    <location>
        <begin position="247"/>
        <end position="325"/>
    </location>
</feature>
<dbReference type="InterPro" id="IPR041948">
    <property type="entry name" value="Rnl1/2_C_sf"/>
</dbReference>
<keyword evidence="4" id="KW-0067">ATP-binding</keyword>
<evidence type="ECO:0000313" key="9">
    <source>
        <dbReference type="Proteomes" id="UP000002945"/>
    </source>
</evidence>
<dbReference type="InterPro" id="IPR040609">
    <property type="entry name" value="Rnl2_C"/>
</dbReference>
<feature type="domain" description="RNA ligase" evidence="6">
    <location>
        <begin position="29"/>
        <end position="222"/>
    </location>
</feature>
<sequence length="335" mass="38958">MFKKYNSIENTYREKATAQVYLHDYGNEKFIVQEKVHGANFSFITDGTQIQVAKRTSLIAENENFNNYKYVLHKYEKAIVELFKLVKSDFPKTEMMTVFGEIFGGNYPHPTVNKFDGMVRIQKGVFYSPENDFYAFDICLDHKQYLDVTIANTYFEKVGMFYAKTLFEGSFSECMAYPNTFESKVYEWLNLPKIEDNICEGTIIKPLMSKHFGNGQRVIFKNKNEKWSEKSHIKRSRISKPSATEVLSDTEKELMNTLLGYVNENRLMNVQSKLGEFSPKQTGKTIGLLAKDALEDFVKDHETDWENTEKQHQKVMTKILNKEAATVVKEVLLFR</sequence>
<accession>A9DKB1</accession>
<dbReference type="Gene3D" id="1.10.10.1810">
    <property type="entry name" value="RNA ligase"/>
    <property type="match status" value="1"/>
</dbReference>
<evidence type="ECO:0000313" key="8">
    <source>
        <dbReference type="EMBL" id="EDP98290.1"/>
    </source>
</evidence>
<evidence type="ECO:0000259" key="6">
    <source>
        <dbReference type="Pfam" id="PF09414"/>
    </source>
</evidence>
<dbReference type="EC" id="6.5.1.3" evidence="1"/>
<dbReference type="Gene3D" id="3.30.1490.70">
    <property type="match status" value="1"/>
</dbReference>
<dbReference type="GO" id="GO:0003972">
    <property type="term" value="F:RNA ligase (ATP) activity"/>
    <property type="evidence" value="ECO:0007669"/>
    <property type="project" value="UniProtKB-EC"/>
</dbReference>
<comment type="caution">
    <text evidence="8">The sequence shown here is derived from an EMBL/GenBank/DDBJ whole genome shotgun (WGS) entry which is preliminary data.</text>
</comment>
<reference evidence="8 9" key="1">
    <citation type="journal article" date="2011" name="J. Bacteriol.">
        <title>Genome sequence of the algicidal bacterium Kordia algicida OT-1.</title>
        <authorList>
            <person name="Lee H.S."/>
            <person name="Kang S.G."/>
            <person name="Kwon K.K."/>
            <person name="Lee J.H."/>
            <person name="Kim S.J."/>
        </authorList>
    </citation>
    <scope>NUCLEOTIDE SEQUENCE [LARGE SCALE GENOMIC DNA]</scope>
    <source>
        <strain evidence="8 9">OT-1</strain>
    </source>
</reference>